<evidence type="ECO:0000313" key="2">
    <source>
        <dbReference type="Proteomes" id="UP000256661"/>
    </source>
</evidence>
<evidence type="ECO:0000313" key="1">
    <source>
        <dbReference type="EMBL" id="REF00297.1"/>
    </source>
</evidence>
<sequence>MLVNAIVEARADPSAIVAVVWAPPDVEDAEEGLLGDWRWDVEPTYA</sequence>
<organism evidence="1 2">
    <name type="scientific">Thermomonospora umbrina</name>
    <dbReference type="NCBI Taxonomy" id="111806"/>
    <lineage>
        <taxon>Bacteria</taxon>
        <taxon>Bacillati</taxon>
        <taxon>Actinomycetota</taxon>
        <taxon>Actinomycetes</taxon>
        <taxon>Streptosporangiales</taxon>
        <taxon>Thermomonosporaceae</taxon>
        <taxon>Thermomonospora</taxon>
    </lineage>
</organism>
<proteinExistence type="predicted"/>
<reference evidence="1 2" key="1">
    <citation type="submission" date="2018-08" db="EMBL/GenBank/DDBJ databases">
        <title>Sequencing the genomes of 1000 actinobacteria strains.</title>
        <authorList>
            <person name="Klenk H.-P."/>
        </authorList>
    </citation>
    <scope>NUCLEOTIDE SEQUENCE [LARGE SCALE GENOMIC DNA]</scope>
    <source>
        <strain evidence="1 2">DSM 43927</strain>
    </source>
</reference>
<dbReference type="Proteomes" id="UP000256661">
    <property type="component" value="Unassembled WGS sequence"/>
</dbReference>
<comment type="caution">
    <text evidence="1">The sequence shown here is derived from an EMBL/GenBank/DDBJ whole genome shotgun (WGS) entry which is preliminary data.</text>
</comment>
<dbReference type="RefSeq" id="WP_170177816.1">
    <property type="nucleotide sequence ID" value="NZ_QTTT01000001.1"/>
</dbReference>
<keyword evidence="2" id="KW-1185">Reference proteome</keyword>
<name>A0A3D9SWI6_9ACTN</name>
<dbReference type="EMBL" id="QTTT01000001">
    <property type="protein sequence ID" value="REF00297.1"/>
    <property type="molecule type" value="Genomic_DNA"/>
</dbReference>
<dbReference type="AlphaFoldDB" id="A0A3D9SWI6"/>
<gene>
    <name evidence="1" type="ORF">DFJ69_5828</name>
</gene>
<accession>A0A3D9SWI6</accession>
<protein>
    <submittedName>
        <fullName evidence="1">Uncharacterized protein</fullName>
    </submittedName>
</protein>